<dbReference type="PANTHER" id="PTHR11803">
    <property type="entry name" value="2-IMINOBUTANOATE/2-IMINOPROPANOATE DEAMINASE RIDA"/>
    <property type="match status" value="1"/>
</dbReference>
<dbReference type="SUPFAM" id="SSF55298">
    <property type="entry name" value="YjgF-like"/>
    <property type="match status" value="1"/>
</dbReference>
<dbReference type="CDD" id="cd00448">
    <property type="entry name" value="YjgF_YER057c_UK114_family"/>
    <property type="match status" value="1"/>
</dbReference>
<dbReference type="Pfam" id="PF01042">
    <property type="entry name" value="Ribonuc_L-PSP"/>
    <property type="match status" value="1"/>
</dbReference>
<evidence type="ECO:0000256" key="1">
    <source>
        <dbReference type="ARBA" id="ARBA00010552"/>
    </source>
</evidence>
<dbReference type="PANTHER" id="PTHR11803:SF58">
    <property type="entry name" value="PROTEIN HMF1-RELATED"/>
    <property type="match status" value="1"/>
</dbReference>
<dbReference type="InterPro" id="IPR006175">
    <property type="entry name" value="YjgF/YER057c/UK114"/>
</dbReference>
<gene>
    <name evidence="2" type="ORF">JWS13_01310</name>
</gene>
<comment type="similarity">
    <text evidence="1">Belongs to the RutC family.</text>
</comment>
<dbReference type="RefSeq" id="WP_206004013.1">
    <property type="nucleotide sequence ID" value="NZ_CP070614.1"/>
</dbReference>
<dbReference type="Proteomes" id="UP000662986">
    <property type="component" value="Plasmid unnamed5"/>
</dbReference>
<name>A0A974VXY4_9NOCA</name>
<organism evidence="2 3">
    <name type="scientific">Rhodococcus pseudokoreensis</name>
    <dbReference type="NCBI Taxonomy" id="2811421"/>
    <lineage>
        <taxon>Bacteria</taxon>
        <taxon>Bacillati</taxon>
        <taxon>Actinomycetota</taxon>
        <taxon>Actinomycetes</taxon>
        <taxon>Mycobacteriales</taxon>
        <taxon>Nocardiaceae</taxon>
        <taxon>Rhodococcus</taxon>
    </lineage>
</organism>
<dbReference type="EMBL" id="CP070614">
    <property type="protein sequence ID" value="QSE87331.1"/>
    <property type="molecule type" value="Genomic_DNA"/>
</dbReference>
<proteinExistence type="inferred from homology"/>
<dbReference type="InterPro" id="IPR035959">
    <property type="entry name" value="RutC-like_sf"/>
</dbReference>
<geneLocation type="plasmid" evidence="2 3">
    <name>unnamed5</name>
</geneLocation>
<reference evidence="2 3" key="1">
    <citation type="journal article" date="2021" name="Microbiol. Resour. Announc.">
        <title>Complete Genome Sequences of Two Rhodococcus sp. Strains with Large and Linear Chromosomes, Isolated from Apple Rhizosphere.</title>
        <authorList>
            <person name="Benning S."/>
            <person name="Brugnone N."/>
            <person name="Siani R."/>
            <person name="Kublik S."/>
            <person name="Schloter M."/>
            <person name="Rad V."/>
        </authorList>
    </citation>
    <scope>NUCLEOTIDE SEQUENCE [LARGE SCALE GENOMIC DNA]</scope>
    <source>
        <strain evidence="2 3">R79</strain>
    </source>
</reference>
<accession>A0A974VXY4</accession>
<protein>
    <submittedName>
        <fullName evidence="2">RidA family protein</fullName>
    </submittedName>
</protein>
<sequence length="129" mass="14272">MTATHFTTVSTPTAPQMASFSQATKVADLIFTSGQVGMNANTSEREETFRDEVHRAIDNLEAVLHAGGSDLSVVVKTTCYLTSMDLYPEFDSLYRERFAAPMPSRSTVQSGLARNFRFEIEAIARVIDE</sequence>
<dbReference type="Gene3D" id="3.30.1330.40">
    <property type="entry name" value="RutC-like"/>
    <property type="match status" value="1"/>
</dbReference>
<reference evidence="2 3" key="2">
    <citation type="journal article" date="2022" name="Arch. Microbiol.">
        <title>Rhodococcus pseudokoreensis sp. nov. isolated from the rhizosphere of young M26 apple rootstocks.</title>
        <authorList>
            <person name="Kampfer P."/>
            <person name="Glaeser S.P."/>
            <person name="Blom J."/>
            <person name="Wolf J."/>
            <person name="Benning S."/>
            <person name="Schloter M."/>
            <person name="Neumann-Schaal M."/>
        </authorList>
    </citation>
    <scope>NUCLEOTIDE SEQUENCE [LARGE SCALE GENOMIC DNA]</scope>
    <source>
        <strain evidence="2 3">R79</strain>
    </source>
</reference>
<evidence type="ECO:0000313" key="3">
    <source>
        <dbReference type="Proteomes" id="UP000662986"/>
    </source>
</evidence>
<keyword evidence="3" id="KW-1185">Reference proteome</keyword>
<keyword evidence="2" id="KW-0614">Plasmid</keyword>
<evidence type="ECO:0000313" key="2">
    <source>
        <dbReference type="EMBL" id="QSE87331.1"/>
    </source>
</evidence>